<sequence>MAFIFVLSAKSHISQFSFDNITLHHRGGKGMKGPKFEEGDLPISIVSARPQDYVLFLTDTGRAYRVQANDIHLPENWKTTKARHVNQILKDLQPGDRIVDMLAMKPGLVNKDDAYLFIATKKGLIKKVSVQNELSKFTRSGKRVISFREGDGYGGACFGKDHNFVCLVTSDGQLVRFNASSIRASGRSSEGVLGVKLRDSAKLVSILVGSDGNNVFLVSSMGLGKQVDMNRFRASKRGNYGMRSFWLRDGDKVACASLVNPSKSLDLLLLTNRNKLNRFKVDEFRVSGRGSMGIKAFSVNKEESEEVIDCCYVSIVNTYY</sequence>
<dbReference type="SUPFAM" id="SSF101904">
    <property type="entry name" value="GyrA/ParC C-terminal domain-like"/>
    <property type="match status" value="1"/>
</dbReference>
<name>A0A478FPC7_9MOLU</name>
<evidence type="ECO:0008006" key="3">
    <source>
        <dbReference type="Google" id="ProtNLM"/>
    </source>
</evidence>
<dbReference type="InterPro" id="IPR050220">
    <property type="entry name" value="Type_II_DNA_Topoisomerases"/>
</dbReference>
<comment type="caution">
    <text evidence="1">The sequence shown here is derived from an EMBL/GenBank/DDBJ whole genome shotgun (WGS) entry which is preliminary data.</text>
</comment>
<dbReference type="GO" id="GO:0003677">
    <property type="term" value="F:DNA binding"/>
    <property type="evidence" value="ECO:0007669"/>
    <property type="project" value="InterPro"/>
</dbReference>
<dbReference type="GO" id="GO:0005524">
    <property type="term" value="F:ATP binding"/>
    <property type="evidence" value="ECO:0007669"/>
    <property type="project" value="InterPro"/>
</dbReference>
<proteinExistence type="predicted"/>
<dbReference type="InterPro" id="IPR035516">
    <property type="entry name" value="Gyrase/topoIV_suA_C"/>
</dbReference>
<reference evidence="1 2" key="1">
    <citation type="submission" date="2019-01" db="EMBL/GenBank/DDBJ databases">
        <title>Draft genome sequences of Candidatus Mycoplasma haemohominis SWG34-3 identified from a patient with pyrexia, anemia and liver dysfunction.</title>
        <authorList>
            <person name="Sekizuka T."/>
            <person name="Hattori N."/>
            <person name="Katano H."/>
            <person name="Takuma T."/>
            <person name="Ito T."/>
            <person name="Arai N."/>
            <person name="Yanai R."/>
            <person name="Ishii S."/>
            <person name="Miura Y."/>
            <person name="Tokunaga T."/>
            <person name="Watanabe H."/>
            <person name="Nomura N."/>
            <person name="Eguchi J."/>
            <person name="Arai T."/>
            <person name="Hasegawa H."/>
            <person name="Nakamaki T."/>
            <person name="Wakita T."/>
            <person name="Niki Y."/>
            <person name="Kuroda M."/>
        </authorList>
    </citation>
    <scope>NUCLEOTIDE SEQUENCE [LARGE SCALE GENOMIC DNA]</scope>
    <source>
        <strain evidence="1">SWG34-3</strain>
    </source>
</reference>
<gene>
    <name evidence="1" type="ORF">MHSWG343_02230</name>
</gene>
<evidence type="ECO:0000313" key="2">
    <source>
        <dbReference type="Proteomes" id="UP000324831"/>
    </source>
</evidence>
<dbReference type="GO" id="GO:0006265">
    <property type="term" value="P:DNA topological change"/>
    <property type="evidence" value="ECO:0007669"/>
    <property type="project" value="InterPro"/>
</dbReference>
<organism evidence="1 2">
    <name type="scientific">Candidatus Mycoplasma haematohominis</name>
    <dbReference type="NCBI Taxonomy" id="1494318"/>
    <lineage>
        <taxon>Bacteria</taxon>
        <taxon>Bacillati</taxon>
        <taxon>Mycoplasmatota</taxon>
        <taxon>Mollicutes</taxon>
        <taxon>Mycoplasmataceae</taxon>
        <taxon>Mycoplasma</taxon>
    </lineage>
</organism>
<dbReference type="PANTHER" id="PTHR43493:SF5">
    <property type="entry name" value="DNA GYRASE SUBUNIT A, CHLOROPLASTIC_MITOCHONDRIAL"/>
    <property type="match status" value="1"/>
</dbReference>
<accession>A0A478FPC7</accession>
<dbReference type="Pfam" id="PF03989">
    <property type="entry name" value="DNA_gyraseA_C"/>
    <property type="match status" value="5"/>
</dbReference>
<dbReference type="GO" id="GO:0009330">
    <property type="term" value="C:DNA topoisomerase type II (double strand cut, ATP-hydrolyzing) complex"/>
    <property type="evidence" value="ECO:0007669"/>
    <property type="project" value="TreeGrafter"/>
</dbReference>
<dbReference type="Proteomes" id="UP000324831">
    <property type="component" value="Unassembled WGS sequence"/>
</dbReference>
<dbReference type="EMBL" id="BIMN01000001">
    <property type="protein sequence ID" value="GCE63238.1"/>
    <property type="molecule type" value="Genomic_DNA"/>
</dbReference>
<dbReference type="InterPro" id="IPR006691">
    <property type="entry name" value="GyrA/parC_rep"/>
</dbReference>
<protein>
    <recommendedName>
        <fullName evidence="3">DNA gyrase subunit A</fullName>
    </recommendedName>
</protein>
<evidence type="ECO:0000313" key="1">
    <source>
        <dbReference type="EMBL" id="GCE63238.1"/>
    </source>
</evidence>
<dbReference type="AlphaFoldDB" id="A0A478FPC7"/>
<dbReference type="GO" id="GO:0003918">
    <property type="term" value="F:DNA topoisomerase type II (double strand cut, ATP-hydrolyzing) activity"/>
    <property type="evidence" value="ECO:0007669"/>
    <property type="project" value="TreeGrafter"/>
</dbReference>
<dbReference type="PANTHER" id="PTHR43493">
    <property type="entry name" value="DNA GYRASE/TOPOISOMERASE SUBUNIT A"/>
    <property type="match status" value="1"/>
</dbReference>
<dbReference type="Gene3D" id="2.120.10.90">
    <property type="entry name" value="DNA gyrase/topoisomerase IV, subunit A, C-terminal"/>
    <property type="match status" value="1"/>
</dbReference>